<keyword evidence="2" id="KW-1133">Transmembrane helix</keyword>
<feature type="compositionally biased region" description="Low complexity" evidence="1">
    <location>
        <begin position="1"/>
        <end position="11"/>
    </location>
</feature>
<evidence type="ECO:0000313" key="3">
    <source>
        <dbReference type="EMBL" id="GHH78124.1"/>
    </source>
</evidence>
<name>A0A919G5M5_9ACTN</name>
<comment type="caution">
    <text evidence="3">The sequence shown here is derived from an EMBL/GenBank/DDBJ whole genome shotgun (WGS) entry which is preliminary data.</text>
</comment>
<proteinExistence type="predicted"/>
<protein>
    <submittedName>
        <fullName evidence="3">Uncharacterized protein</fullName>
    </submittedName>
</protein>
<keyword evidence="2" id="KW-0812">Transmembrane</keyword>
<dbReference type="Proteomes" id="UP000603708">
    <property type="component" value="Unassembled WGS sequence"/>
</dbReference>
<accession>A0A919G5M5</accession>
<sequence length="85" mass="9192">MADGTPPQDGTPRPPTDGPGEPTDGAEQRAHGPAEPAGALSAAGEARRRADERHTERQMWWYLAYFLFGIHLVALVMIFAVRHGG</sequence>
<reference evidence="3" key="1">
    <citation type="journal article" date="2014" name="Int. J. Syst. Evol. Microbiol.">
        <title>Complete genome sequence of Corynebacterium casei LMG S-19264T (=DSM 44701T), isolated from a smear-ripened cheese.</title>
        <authorList>
            <consortium name="US DOE Joint Genome Institute (JGI-PGF)"/>
            <person name="Walter F."/>
            <person name="Albersmeier A."/>
            <person name="Kalinowski J."/>
            <person name="Ruckert C."/>
        </authorList>
    </citation>
    <scope>NUCLEOTIDE SEQUENCE</scope>
    <source>
        <strain evidence="3">JCM 5069</strain>
    </source>
</reference>
<keyword evidence="4" id="KW-1185">Reference proteome</keyword>
<reference evidence="3" key="2">
    <citation type="submission" date="2020-09" db="EMBL/GenBank/DDBJ databases">
        <authorList>
            <person name="Sun Q."/>
            <person name="Ohkuma M."/>
        </authorList>
    </citation>
    <scope>NUCLEOTIDE SEQUENCE</scope>
    <source>
        <strain evidence="3">JCM 5069</strain>
    </source>
</reference>
<dbReference type="EMBL" id="BNCD01000007">
    <property type="protein sequence ID" value="GHH78124.1"/>
    <property type="molecule type" value="Genomic_DNA"/>
</dbReference>
<evidence type="ECO:0000256" key="1">
    <source>
        <dbReference type="SAM" id="MobiDB-lite"/>
    </source>
</evidence>
<dbReference type="RefSeq" id="WP_189931702.1">
    <property type="nucleotide sequence ID" value="NZ_BNCD01000007.1"/>
</dbReference>
<organism evidence="3 4">
    <name type="scientific">Streptomyces sulfonofaciens</name>
    <dbReference type="NCBI Taxonomy" id="68272"/>
    <lineage>
        <taxon>Bacteria</taxon>
        <taxon>Bacillati</taxon>
        <taxon>Actinomycetota</taxon>
        <taxon>Actinomycetes</taxon>
        <taxon>Kitasatosporales</taxon>
        <taxon>Streptomycetaceae</taxon>
        <taxon>Streptomyces</taxon>
    </lineage>
</organism>
<evidence type="ECO:0000256" key="2">
    <source>
        <dbReference type="SAM" id="Phobius"/>
    </source>
</evidence>
<gene>
    <name evidence="3" type="ORF">GCM10018793_27790</name>
</gene>
<feature type="region of interest" description="Disordered" evidence="1">
    <location>
        <begin position="1"/>
        <end position="51"/>
    </location>
</feature>
<keyword evidence="2" id="KW-0472">Membrane</keyword>
<evidence type="ECO:0000313" key="4">
    <source>
        <dbReference type="Proteomes" id="UP000603708"/>
    </source>
</evidence>
<dbReference type="AlphaFoldDB" id="A0A919G5M5"/>
<feature type="transmembrane region" description="Helical" evidence="2">
    <location>
        <begin position="59"/>
        <end position="81"/>
    </location>
</feature>